<organism evidence="2">
    <name type="scientific">Ochlerotatus triseriatus</name>
    <name type="common">Eastern treehole mosquito</name>
    <name type="synonym">Aedes triseriatus</name>
    <dbReference type="NCBI Taxonomy" id="7162"/>
    <lineage>
        <taxon>Eukaryota</taxon>
        <taxon>Metazoa</taxon>
        <taxon>Ecdysozoa</taxon>
        <taxon>Arthropoda</taxon>
        <taxon>Hexapoda</taxon>
        <taxon>Insecta</taxon>
        <taxon>Pterygota</taxon>
        <taxon>Neoptera</taxon>
        <taxon>Endopterygota</taxon>
        <taxon>Diptera</taxon>
        <taxon>Nematocera</taxon>
        <taxon>Culicoidea</taxon>
        <taxon>Culicidae</taxon>
        <taxon>Culicinae</taxon>
        <taxon>Aedini</taxon>
        <taxon>Ochlerotatus</taxon>
        <taxon>Protomacleaya</taxon>
    </lineage>
</organism>
<evidence type="ECO:0000313" key="2">
    <source>
        <dbReference type="EMBL" id="ACU31005.1"/>
    </source>
</evidence>
<name>C6ZR01_OCHTR</name>
<feature type="signal peptide" evidence="1">
    <location>
        <begin position="1"/>
        <end position="25"/>
    </location>
</feature>
<dbReference type="EMBL" id="EZ114952">
    <property type="protein sequence ID" value="ACU31005.1"/>
    <property type="molecule type" value="mRNA"/>
</dbReference>
<feature type="chain" id="PRO_5002973710" evidence="1">
    <location>
        <begin position="26"/>
        <end position="96"/>
    </location>
</feature>
<proteinExistence type="evidence at transcript level"/>
<evidence type="ECO:0000256" key="1">
    <source>
        <dbReference type="SAM" id="SignalP"/>
    </source>
</evidence>
<dbReference type="AlphaFoldDB" id="C6ZR01"/>
<sequence>MKLSLASATVVAFLAVLYLAPPVENRSVPRWPCWWGLGPEIPPSWLRNARLNVSSSNGTDIRPIGLLPMIVPNWLCELRVNRTLVKQDRNATNQAA</sequence>
<keyword evidence="1" id="KW-0732">Signal</keyword>
<protein>
    <submittedName>
        <fullName evidence="2">Putative W-rich salivary secreted peptide</fullName>
    </submittedName>
</protein>
<accession>C6ZR01</accession>
<reference evidence="2" key="1">
    <citation type="journal article" date="2010" name="J. Med. Entomol.">
        <title>The salivary gland transcriptome of the eastern tree hole mosquito, Ochlerotatus triseriatus.</title>
        <authorList>
            <person name="Calvo E."/>
            <person name="Sanchez-Vargas I."/>
            <person name="Kotsyfakis M."/>
            <person name="Favreau A.J."/>
            <person name="Barbian K.D."/>
            <person name="Pham V.M."/>
            <person name="Olson K.E."/>
            <person name="Ribeiro J.M."/>
        </authorList>
    </citation>
    <scope>NUCLEOTIDE SEQUENCE</scope>
    <source>
        <tissue evidence="2">Salivary glands</tissue>
    </source>
</reference>